<accession>A0A0W8G5E6</accession>
<proteinExistence type="predicted"/>
<dbReference type="PROSITE" id="PS50903">
    <property type="entry name" value="RUBREDOXIN_LIKE"/>
    <property type="match status" value="1"/>
</dbReference>
<dbReference type="FunFam" id="2.20.28.10:FF:000001">
    <property type="entry name" value="Rubredoxin"/>
    <property type="match status" value="1"/>
</dbReference>
<evidence type="ECO:0000256" key="2">
    <source>
        <dbReference type="ARBA" id="ARBA00022723"/>
    </source>
</evidence>
<dbReference type="InterPro" id="IPR024935">
    <property type="entry name" value="Rubredoxin_dom"/>
</dbReference>
<comment type="caution">
    <text evidence="6">The sequence shown here is derived from an EMBL/GenBank/DDBJ whole genome shotgun (WGS) entry which is preliminary data.</text>
</comment>
<evidence type="ECO:0000259" key="5">
    <source>
        <dbReference type="PROSITE" id="PS50903"/>
    </source>
</evidence>
<organism evidence="6">
    <name type="scientific">hydrocarbon metagenome</name>
    <dbReference type="NCBI Taxonomy" id="938273"/>
    <lineage>
        <taxon>unclassified sequences</taxon>
        <taxon>metagenomes</taxon>
        <taxon>ecological metagenomes</taxon>
    </lineage>
</organism>
<evidence type="ECO:0000256" key="3">
    <source>
        <dbReference type="ARBA" id="ARBA00022982"/>
    </source>
</evidence>
<keyword evidence="1" id="KW-0813">Transport</keyword>
<evidence type="ECO:0000256" key="1">
    <source>
        <dbReference type="ARBA" id="ARBA00022448"/>
    </source>
</evidence>
<dbReference type="Pfam" id="PF00301">
    <property type="entry name" value="Rubredoxin"/>
    <property type="match status" value="1"/>
</dbReference>
<dbReference type="PRINTS" id="PR00163">
    <property type="entry name" value="RUBREDOXIN"/>
</dbReference>
<evidence type="ECO:0000313" key="6">
    <source>
        <dbReference type="EMBL" id="KUG28373.1"/>
    </source>
</evidence>
<keyword evidence="3" id="KW-0249">Electron transport</keyword>
<reference evidence="6" key="1">
    <citation type="journal article" date="2015" name="Proc. Natl. Acad. Sci. U.S.A.">
        <title>Networks of energetic and metabolic interactions define dynamics in microbial communities.</title>
        <authorList>
            <person name="Embree M."/>
            <person name="Liu J.K."/>
            <person name="Al-Bassam M.M."/>
            <person name="Zengler K."/>
        </authorList>
    </citation>
    <scope>NUCLEOTIDE SEQUENCE</scope>
</reference>
<dbReference type="GO" id="GO:0009055">
    <property type="term" value="F:electron transfer activity"/>
    <property type="evidence" value="ECO:0007669"/>
    <property type="project" value="TreeGrafter"/>
</dbReference>
<dbReference type="CDD" id="cd00730">
    <property type="entry name" value="rubredoxin"/>
    <property type="match status" value="1"/>
</dbReference>
<dbReference type="PANTHER" id="PTHR47627:SF1">
    <property type="entry name" value="RUBREDOXIN-1-RELATED"/>
    <property type="match status" value="1"/>
</dbReference>
<keyword evidence="4" id="KW-0408">Iron</keyword>
<dbReference type="GO" id="GO:0043448">
    <property type="term" value="P:alkane catabolic process"/>
    <property type="evidence" value="ECO:0007669"/>
    <property type="project" value="TreeGrafter"/>
</dbReference>
<sequence>MMQYMCLLCGYTYDPERGDPKGGLAPGTDLAKAPKDWVCPRCGAGQDAFAMRDDDDEE</sequence>
<dbReference type="EMBL" id="LNQE01000224">
    <property type="protein sequence ID" value="KUG28373.1"/>
    <property type="molecule type" value="Genomic_DNA"/>
</dbReference>
<keyword evidence="2" id="KW-0479">Metal-binding</keyword>
<name>A0A0W8G5E6_9ZZZZ</name>
<dbReference type="AlphaFoldDB" id="A0A0W8G5E6"/>
<dbReference type="GO" id="GO:0005506">
    <property type="term" value="F:iron ion binding"/>
    <property type="evidence" value="ECO:0007669"/>
    <property type="project" value="InterPro"/>
</dbReference>
<dbReference type="SUPFAM" id="SSF57802">
    <property type="entry name" value="Rubredoxin-like"/>
    <property type="match status" value="1"/>
</dbReference>
<dbReference type="Gene3D" id="2.20.28.10">
    <property type="match status" value="1"/>
</dbReference>
<feature type="domain" description="Rubredoxin-like" evidence="5">
    <location>
        <begin position="1"/>
        <end position="52"/>
    </location>
</feature>
<protein>
    <submittedName>
        <fullName evidence="6">Rubredoxin</fullName>
    </submittedName>
</protein>
<dbReference type="PANTHER" id="PTHR47627">
    <property type="entry name" value="RUBREDOXIN"/>
    <property type="match status" value="1"/>
</dbReference>
<evidence type="ECO:0000256" key="4">
    <source>
        <dbReference type="ARBA" id="ARBA00023004"/>
    </source>
</evidence>
<dbReference type="InterPro" id="IPR050526">
    <property type="entry name" value="Rubredoxin_ET"/>
</dbReference>
<dbReference type="InterPro" id="IPR024934">
    <property type="entry name" value="Rubredoxin-like_dom"/>
</dbReference>
<gene>
    <name evidence="6" type="ORF">ASZ90_001743</name>
</gene>